<keyword evidence="4" id="KW-1185">Reference proteome</keyword>
<feature type="signal peptide" evidence="2">
    <location>
        <begin position="1"/>
        <end position="25"/>
    </location>
</feature>
<reference evidence="3 4" key="1">
    <citation type="submission" date="2016-12" db="EMBL/GenBank/DDBJ databases">
        <title>The draft genome sequence of Actinophytocola sp. 11-183.</title>
        <authorList>
            <person name="Wang W."/>
            <person name="Yuan L."/>
        </authorList>
    </citation>
    <scope>NUCLEOTIDE SEQUENCE [LARGE SCALE GENOMIC DNA]</scope>
    <source>
        <strain evidence="3 4">11-183</strain>
    </source>
</reference>
<dbReference type="OrthoDB" id="231241at2"/>
<organism evidence="3 4">
    <name type="scientific">Actinophytocola xanthii</name>
    <dbReference type="NCBI Taxonomy" id="1912961"/>
    <lineage>
        <taxon>Bacteria</taxon>
        <taxon>Bacillati</taxon>
        <taxon>Actinomycetota</taxon>
        <taxon>Actinomycetes</taxon>
        <taxon>Pseudonocardiales</taxon>
        <taxon>Pseudonocardiaceae</taxon>
    </lineage>
</organism>
<protein>
    <submittedName>
        <fullName evidence="3">Uncharacterized protein</fullName>
    </submittedName>
</protein>
<proteinExistence type="predicted"/>
<dbReference type="RefSeq" id="WP_075125008.1">
    <property type="nucleotide sequence ID" value="NZ_MSIE01000011.1"/>
</dbReference>
<evidence type="ECO:0000256" key="2">
    <source>
        <dbReference type="SAM" id="SignalP"/>
    </source>
</evidence>
<gene>
    <name evidence="3" type="ORF">BU204_08465</name>
</gene>
<keyword evidence="2" id="KW-0732">Signal</keyword>
<feature type="chain" id="PRO_5039472007" evidence="2">
    <location>
        <begin position="26"/>
        <end position="104"/>
    </location>
</feature>
<name>A0A1Q8CUX2_9PSEU</name>
<sequence>MPVSARSPRPWGLLLITALVTGAVAATPASAEQTIGFPTFTGPPPAAEPVPFTTGGTMGAIYDAGAAGTDFWMDRLLARRGADPAGSWLMTRGGRSSCDSTTTP</sequence>
<evidence type="ECO:0000313" key="4">
    <source>
        <dbReference type="Proteomes" id="UP000185596"/>
    </source>
</evidence>
<evidence type="ECO:0000256" key="1">
    <source>
        <dbReference type="SAM" id="MobiDB-lite"/>
    </source>
</evidence>
<feature type="region of interest" description="Disordered" evidence="1">
    <location>
        <begin position="84"/>
        <end position="104"/>
    </location>
</feature>
<accession>A0A1Q8CUX2</accession>
<dbReference type="EMBL" id="MSIE01000011">
    <property type="protein sequence ID" value="OLF18149.1"/>
    <property type="molecule type" value="Genomic_DNA"/>
</dbReference>
<dbReference type="AlphaFoldDB" id="A0A1Q8CUX2"/>
<dbReference type="Proteomes" id="UP000185596">
    <property type="component" value="Unassembled WGS sequence"/>
</dbReference>
<evidence type="ECO:0000313" key="3">
    <source>
        <dbReference type="EMBL" id="OLF18149.1"/>
    </source>
</evidence>
<comment type="caution">
    <text evidence="3">The sequence shown here is derived from an EMBL/GenBank/DDBJ whole genome shotgun (WGS) entry which is preliminary data.</text>
</comment>
<dbReference type="STRING" id="1912961.BU204_08465"/>